<reference evidence="9" key="1">
    <citation type="submission" date="2022-01" db="EMBL/GenBank/DDBJ databases">
        <authorList>
            <person name="Braso-Vives M."/>
        </authorList>
    </citation>
    <scope>NUCLEOTIDE SEQUENCE</scope>
</reference>
<dbReference type="Proteomes" id="UP000838412">
    <property type="component" value="Chromosome 14"/>
</dbReference>
<feature type="domain" description="EGF-like" evidence="7 8">
    <location>
        <begin position="3199"/>
        <end position="3210"/>
    </location>
</feature>
<dbReference type="PROSITE" id="PS01186">
    <property type="entry name" value="EGF_2"/>
    <property type="match status" value="2"/>
</dbReference>
<evidence type="ECO:0000256" key="1">
    <source>
        <dbReference type="ARBA" id="ARBA00004613"/>
    </source>
</evidence>
<dbReference type="GO" id="GO:0005576">
    <property type="term" value="C:extracellular region"/>
    <property type="evidence" value="ECO:0007669"/>
    <property type="project" value="UniProtKB-SubCell"/>
</dbReference>
<dbReference type="InterPro" id="IPR043159">
    <property type="entry name" value="Lectin_gal-bd_sf"/>
</dbReference>
<dbReference type="InterPro" id="IPR036465">
    <property type="entry name" value="vWFA_dom_sf"/>
</dbReference>
<keyword evidence="4" id="KW-0677">Repeat</keyword>
<accession>A0A8K0EDV9</accession>
<evidence type="ECO:0000256" key="2">
    <source>
        <dbReference type="ARBA" id="ARBA00022525"/>
    </source>
</evidence>
<feature type="chain" id="PRO_5035458910" evidence="6">
    <location>
        <begin position="21"/>
        <end position="7739"/>
    </location>
</feature>
<dbReference type="Gene3D" id="3.40.50.410">
    <property type="entry name" value="von Willebrand factor, type A domain"/>
    <property type="match status" value="16"/>
</dbReference>
<dbReference type="Pfam" id="PF00008">
    <property type="entry name" value="EGF"/>
    <property type="match status" value="1"/>
</dbReference>
<dbReference type="Gene3D" id="2.60.120.740">
    <property type="match status" value="1"/>
</dbReference>
<dbReference type="FunFam" id="3.40.50.410:FF:000004">
    <property type="entry name" value="collagen alpha-6(VI) chain"/>
    <property type="match status" value="10"/>
</dbReference>
<name>A0A8K0EDV9_BRALA</name>
<dbReference type="InterPro" id="IPR035234">
    <property type="entry name" value="IgGFc-bd_N"/>
</dbReference>
<dbReference type="InterPro" id="IPR000922">
    <property type="entry name" value="Lectin_gal-bd_dom"/>
</dbReference>
<dbReference type="SUPFAM" id="SSF57196">
    <property type="entry name" value="EGF/Laminin"/>
    <property type="match status" value="2"/>
</dbReference>
<dbReference type="SMART" id="SM00181">
    <property type="entry name" value="EGF"/>
    <property type="match status" value="2"/>
</dbReference>
<dbReference type="PANTHER" id="PTHR24020">
    <property type="entry name" value="COLLAGEN ALPHA"/>
    <property type="match status" value="1"/>
</dbReference>
<dbReference type="PANTHER" id="PTHR24020:SF87">
    <property type="entry name" value="COLLAGEN ALPHA-1(VI) CHAIN-LIKE"/>
    <property type="match status" value="1"/>
</dbReference>
<dbReference type="InterPro" id="IPR008979">
    <property type="entry name" value="Galactose-bd-like_sf"/>
</dbReference>
<dbReference type="InterPro" id="IPR000742">
    <property type="entry name" value="EGF"/>
</dbReference>
<sequence>MKTFVVLAFLLAAFIAPSEQQNIVTCEHETAVLSCGSGEEMVVTAANYGRTSSCPCGGPIQTQRCYARNSLRIVRGACNGQRACTIRAHNDVFGDPCVGTFKYLEVSYYCRRPLSGSAADAAKAARREQLFQKVRAQVDKILQKAIRTKRNVVRIRVGFKVCSTKEAQPEIQRRITDAVDSGRIGGFTTEPGSTRFGNLEYYAAYRLTMGFHDDLRNETSMRYTAVKDDIFVNASSELALVRGVAKVDLDEFRPGFFSTFAILKISAPHYAVTRTRDKYNSFVSSGIIGPRLLDPNYTYFSSAPPPRFQAIADLAFILDNSDGVTQYQFEKILNFTNSVVNYLEVGPGAVRVTVFTVSSLVRHHFALDSFSTPESVTEAIGNIQNMALLQPNRPLGRALRDMMRYGFGERDGSRPDVPKAAVIVTNGDSDDEVFRAAQEATMAGVSIYAVGVSSQLVNITRAANQAFPLANLTLLDNRLAKRLAGSIAAGGVATYVTVSLTDWPYTAAMRDPLSEDSRRLSQYLEPPTVALLRNFNGFRYSFAVDYKPLDSSSGSGTLAVCRFDLAHYTNYSLLKSFVENADPRATYEGPTWNQNITWASVASGFGDPSLSVDGDLSTYWYPEGPTSGDAYIVFDLQAVYTLSAFSIAATGNGTNDPISFKLQVSASSWPYSWQDVGSFTGIQGTDQQKIVAGFIATSQYWRLYITATGGGGKPAISEIQFFGEEAITTRYTSLELPLPAGYWPQVFARDSPQAVGVAQEVENGVVDLLVNGSLFVHAIQALWLRPGVNSIMVQLRMIIAYSDMPVVRNTLAASITEGDLPGSAVYPEFSGFSTAAPVSPAPVDLAFVIDGSSTMGQDGFQQTKLLMTKIVQELNIGTAGSRVTVVQYCHNGWQEFGLDSYTSSRTLQQAINNIEFMDGGSNLADGLNVLYKFGFIRRNGGRPGIKKGAIVIAEEGAASDPAGAVRAAAQLHLSGLTVMAVGVGPGAAVLPMKISSDPQFAFSVRTASELFLLRNGLADMLWEAGLNERLYGSFKPRPGIPFNDTTATAYLHPESAEYASVLEKEAVVHAKLQPLAGKLVVNTIGFGAKRGELRINFQVDLSVSVNITAVQEALNDLSGLELVGFQYPLWLTNSGWTISASHNVNDTVLTVDGDPATAWSPGDDAINDTWYLTYDLQNVYTLTKLELVSSGVKLFKLQVSHGVSPGGIWRWRDVKTFAARQGVGTDQFSGFRMRSRYWRLQILSTYGGLSPVVSEVSFFGQTAVDTTYLTVETLDTFTPSMNNVASEEFVNFKLVPEWAATFLAEDITRVYSMVVYDVRNSYGNTAIVMQILADTTAIPALQASLEDFYSFNDTFNIHIFNPVVLTMLPGYQFTADVPVFSRSMDVALLLDGATATTQASFDASKTLVKKVAGSLDIPNAARLSVYQFGSTAWQELGYRFYRNYREVGEAMDMLQQRNGDRNTGAALQSVYQTAFNDPQRAGVQKVAMVVTSGASDDNTLYALTAMRSAGIIVYGLGVGYEFGNARSTASGFSHTFSSSGFISNPGRLYHLGNMLPEMVNNVGSTTHVAFSLSGDYGPSLRNPASVSYSGAVQSLDAGVGPLLRSITGLQTSTLSDIQPWTEGSVLAVFALTVADSSEVNLEDSFTTGSGGSVGRQDNFTAPANPDYRGTEFIVGFPENNGPDDANPQLFVVGMRKTTNVTVQSRSADFYQRVTVEAGTVQAIAIPKRYEIQGYALDAFGLKVTSDEEIALYGLYSKTSAADGFLAYPLDTLGTKYYAVCLPPSASEPSLITVIGTVDGTAVYVTVTAPATFTGIMYQPGQIIRFFLNSQQTAQIQSSGDLTGSYITADSDIVVYSGNKFTQIAGAADDGGYLIQQLPPVETWGKEFVTVPIAGRTVGDIYRFAAANDNTMVTISGQDISLNSGEYYDYLPTMEEYQYVNSSAPVMAVLFGDPGHNGYAASGPFMMVVTPLEQTASDYTFTAAAFNTTSSATYMASIAVKDSERLGMYVDGNNIGSLPGWQSVQGRDLAAVSFEITPGPHRVRHLSPNVHFAVYVTGFTDMESYGYPAGMLLADLTVCTNTTPAINDGVDNDCDGRTDEEIPNGLDDDQDGMVDEDTSVYLCSPNPCENGGVCTESADQRSPECDCRPGFVGTFCHVQLALQSVEGPTWLNTSGWVVASSVGGEANLTIDGNNASYWEPDPVQLLSARATGSFYLQLDLEEHYQLDRLSLTIPALPGGSTDISFQLWMLQYRMAGADGVVWRDARTFFISREQSFRATGKYWRLVMPLDRQSGSLAAIAEVQLRGQVVVAQQTSMLELPRSLVPRLHDISPMQFINVKTMVETNLMELFATDAGLCCQIYSIQVFKANVRYANAVNVQIRLTYRATMTNFLTVSSQLQTAASTGAVGSLTVTGYQAAMPGQNINLVSTPLDLVFMLDGSDSVTPQSFWRAKAFLRSVIGEFRLGPLYTQVSVFQYGGEVRQEFTLSTYQDHRALAAGLAAITQLSGPRRTGAALQYAVRNGFSAPNGGGRNVGKVLVLLSTGVSADSVQQAANDAARAGIVVYAIGVGVGPSNNVYQLQGTSLSASTVYTVRNFYSLAGFRNELSRRFYADLLPSYTSVSLSVNSSLGLTRNPTTLNYAVAQATLISAVHTQLMGVAGVRAVQLVDLSESVMGGSAVFRLYTTYYTDFTALRARLAGGGVMGGRTASSSMATSKALSTSGREFLVAFTGNDPADMTNPRLYISSSGGRNTSVTVSADRGGFQTTVTVSGSQVAMVEVPNDLVMVGSTTHSDRVISVTSTEVPVTVYGLVKELNTIQPFIALPKSSLGTEYVAVMYTPTNGYPSQFTIAATEDDTMVTIRSMVTIEYAGLAPVTPAEDLTLTIGPSTIGAVQIVDQEDLSGTYITSNKPIAVYSGNQFAEFPGSPPGGHVQQQLTPVSSWGKTFIIHAASANIFRVTAAFEFTTVTLSNGMTQNIDVLSMWEFDFSETKSFDQYFIMTSTQPIQVVVFQKGRSFNNIQMGPTMLTLSPTEQWASTYSLTTLELPGVSSTPNLVLFVRSADISGLRFEGGRLPLGTAWRNIPNSDLSWVMMQISSGTSRIWHVSPLARFGAFVYSLAADGSTYVVPAGYHLSPLAVCDRGNGTAGDGKDNDCDGLFDEELPNGIDDDMDGTIDEADMALNPCDRNPCSNGVCEVTRGGYQCRCDEGFSGFSCDISLGGLDGPTWLLSDPGWIAEEDMAWEAAANLTLDGDNTTCWDPGSGTRYLTFNLGSPYTIFQVRFTGKMPSDFVPKSVMLQVHGGPGGNWTDIKRVAVPEMLNVVTTSYTLLPLQGTYTENLVNTQGKTALAVNVETNVLKYYSMRPDFRGLYGLQVTDIKPLGAYVTAEVSFISSASQVMYQEMALQDAVAMGTVNNVAVINDTGIMLTPRVPPCTVPTDLVFAIDGTVSPSTFSAIVAFIKRVVHTFTIGPEATQVSVAQGGSSPRLDFPLNQFQSLPGLIQGLDAIQQTDMPGEGRRFSHLGVFMQGNGGRTGVNRLAVFVTDGVTDAADFQRASENGVVTFTVAIGDDADLASLEAFSPSSNFVFRVSDSYGLVDLGNRLPRKLCEVGVTSYMAVTLNVNYTTEFLTAASPGFTALNLAVKTTVPVYSTRANIRVIAGAYALDDIQQKVFNITAAGQFGSYSFDTATITYDQIANQFLYGYIEVRTVFMQSYRDQFSASYRMLASSVKLNVLRIFIRLYGVRSMAVTNIKPGTTATTTWVDFQMNCAQTAVPSIVTSYLNVTDSYQMVGTLDILPGSGYLSIEAPRCGVEVDLVLVLDDSGSVGAENFNKLKGFVKRLTTQFEFGQDATRLGILQYSTDVKTVFSLNSYDTLEDINTAIDGMMYKGGGTNTHLALYELVNNAFSFQNGARPTASKVAVIITDGKSSQPITRAVQEVKTAGIIVYAMGVGSGTDQSELQEIASSSDRVFSALNYDSLLSLTGGLANRFCDDGSSVVSVATVDLDEDFNIDLLNVTSSTFISLRATLLYQLNFELGRFANLILVNVNFQLSMNDKVRVVFTMNSLGYIVNDLQVIINQVASSGNFGNLTVTGAIFDAQGPTVLYGIMEVNRTFTSELRGISSYEAAALSITFKYQLLQSLTTSVNFARVTDISPGYAATTTLVSFVTSVSANVSDAVLTNFNTSVAATPMFLQGSLSPEFPLCPAKMDVVFVLDGSGSVGYDNFQRMKSFVKRVAGSFAIGPSATQISLFQYSSFVMQEFALDTYGSIGEINQAVDVVMYQGGGTATGLALYEMRQYGFSFGNGGRPGTRRVAILLTDGMSSDSVDKHAMAAWQAGISLYVVGIGSNVDMNELLAIGGTPDNIFGLGDFGQLQDLSNRLPNRLCELGRSTNLILSLDVTSVPCSSILRQQFACLQTALNLAGLSYQNGILSVAPINLVRPLEYSYVFRLVFSQYARAGITSAVNPATTQLGNLTVASVNVRDDVAGFRSGDIDGHPVIGGTVSPTVLTCPVKLDLVFVLDSSDNVGLQDFEMMRQFLLKTVGDFNIGPDATQIGLVQYADAAETKFALDSFSSPTSLMDTIRTIQHTGGATNTGYALDYTVQYMFASRTGARQDSTKIAIVLTGGASSDEVRAAAQRMRKSNVITYAIGIGSGLDYAQLNYIAGAPTSLTILQAFTGLIQLRNTLPRQLCQVSSSLPYIVNIPISTYNYSVDYLDANTSTSLQLFTQLNEAVNFSFTGVPGFIVQPMAFAPGPDNSVSAVCQMSISPYAVTDVTTRFQSFNPQGGVIQINTAQVRVIKGRVRPLYLQLQLVYNFTQDLRLKGSAAFVDLSLQLENVLDLVFVLVGTESVGEENFEKQKRFVQKVISGFDIGPQSTQISIIQYVEDAQLEVALDTYWDSESIQRRVDAIRYIGGYGRTMTGKAIDYAARFGFSTRNGARAGATKVAVLFTHVGNSVQRIVNINVISANFSVDLLNTNTSAWFGLFTQLDDSLLNEFSTSPGFLVFLRVTRILPDSTAATTTVDVEVVTTTSEVSNVQTSLTNITAAGRTLGGASIVTSQVALTAPVCSVRVDLVFVLDGTGSVGAENFGRMKTFVQKMISDFDIGREATRIGVVVYSSRAELVISLDAFDDQGSLEDAVADIAYPGGYTRTGAAIDYTTKFAFSTRNGAREGVKRVAIILTDGISYDDPSEPAQSMRQAAIITYAVGIGSNLDSNQLDVIAGVPENLVVLDDYSKLDNLRTILPNQVCDAATSEQILIRIVITSRRFDVSLLNGNSTAFQSVFYQINRAFVGYFPGVPGFSAPLVSLAPGPADGSVVAICLGSVPAFASTTVRTGLMNAPAQLNNLTIDTALTSVVAARTSVIFVRLSVNVTYTVEYQVRGSDAYNDLIPQLRYQVLNQFSVSAGTVDIVSLRVTQILPGSTAATTTVDVEVVTTTSEVSNVQTSLTNITAAGRTLGGASIITSQVALSAPVCSVRVDLVFVLDGTGSVGAENFGRMKTFVQKMISDFDIGREATRIGVVVYSSRAELVISLDAFDDQGSLEDAVADIAYPGGYTRTGAAIDYTTKFAFSTRNGAREGVKRVAIILTDGISYDDPSEPAQSMRQATIITYAVGIGRNLDSDQLDVIAGVPENLVVLDDFSKLDNLRTILPNQVCDAATSEQILIRIVITSRRFDVSLLNGNSTTFQSVFYQINRAFVGYFPGVPGFSAPLVSLAPGPADGSVVAMCLGSVPAFASTTVRTGLMNAPAQLINLTIDPTLTSVVAARTSVIFARLSVNVTYTVDYQVRGSDAYNALIPQLQYQVLNQFSVSAGTVDIVSLRVTQILPGDHDIRSIERPTSLTNITAAGRTLGGASIITSQVALTAPVCSVQVDLVFVLDGTGSVGAENFERMKTFAQKMISDFDIGREATRIGVVVYSSRAELAISLDAFDDLGSLIDAVADIAYPGGYTRTGAAIDYTTKFAFSTRNGAREGVKRVAIILTDGISYDDPSEPAQSMRQATIITYAVGIGRNLDSDQLDVIAGVPENLVVLDDFSKLDNLRTILPNQVCDAATSEQILIRIVITSRRFDVSLLNGNSTTFQSVFYQINRAFVGYFPGVPGFSAPLVSLAPGPADDSVVAMCLGSVPAFASTTVRTGLMSAPAQLNNLTIDPTLTSVIAARTSVIFARLSVNVAYTVEYQVRGSDAYNALIPELQYQVLNQFSVSPGTVDIVSLRVAQILPGSTAATTTVDVEVVTTTPGVSNVQARLINITAPGQILGGASINTSQVALTAPVCSVQVDLVFVLDGTGSVGADNFERMKTFVQKMISDFDIGPEATRIGVVVYSSRAELAISLDAFDDQGSLQDAVAGIAYPGGYTRTGAAIDYTTKFAFSTRNGAREGVKRVAIILTDGISYDDPSEPAQSMRKAEIITYGVGIGSNLDRDQLDVIAGVPENLVVLDDFSKLNNLRTVLPNQICDAATSEQILIRIVITSRRFDVSLLNGNSTAFQSVFYQINRAFAGYFPGVPGFSAPLVSLAPGPADDSVVALCLGSVPAFASTTVRTGLMSAPAQLNNLTIDPTLTSVIAARTSVIFARLSVNVAYTVEYQVRGSDAYNALIPELQYQVLNQFSVSPGTVDIVSLRVAQILPGSTAATTTVDVEVVTTTPGVSNVQARLINITAPGQILGGASINTSQVALTAPVCSVQVDLVFVLDGTGSVGADNFERMKTFVQKMISDFDIGPEATRIGVVVYSSRAELAISLDAFDDQGSLQDAVAGIAYPGGYTRTGAAIDYTTKFAFSTRNGAREGVKRVAIILTDGISYDDPSEPAQSMRKAAIITYGVGIGSNLDRDQLDVIAGVPENLVVLDDFSRLNNLRTVLPNQICDAATSEQILIRIVITSRRFDVSLLNGNSTAFQSVFYQINRAFAGYFPGVPGFSAPLVSLAPGPADDSVVAMCLGSVPAFASTTVRTGLMSAPAQLNNLTIDPTLTSVIAARTSVIFARLSVNVAYTVEYQVRGSDAYNALIPQLQYQVLNQFSVSPGTVDIVSLRVAQILPGSTAATTTVDVEVVTTTPGVSNVQARLINITAPGQILGGASINTSQVALTAPVCSVQVDLVFVLDGTGSVGADNFERMKTFVQKMISDFDIGPEATRIGVVVYSSRAELAISLDAFDDQGSLQDAVASIAYPGCYTRTGAAIDYTTKFAFSTRNGAREGVKRVAIILTDGISYDDPSEPAQSMRKAAIITYGVGIGSNLDRDQLDVIAGVPENLVVLDDFSKLNNLRTVLPNQICDAATSEQILIRIVITSRRFDVSLLNGNSTAFQSVFYQINRAFAGYFPGVPGFSAPLVSLAPGPADDSVVAMCLGSVPAFASTTVRTGLMSAPAQLNNLTIDPTLTSVIAARTSVIFARLSVNVAYTVEYQVRGSDAYNALIPQLQYQVLNQFSVSPGTVDIVSLRVAQILPGSTAATTTVDVEVVTTTPGVSNVQARLINITAPGQILGGASINTSQVALTAPVCSVQVDLVFVLDGTGSVGADNFERMKTFVQKMISDFDIGPEATRIGVVVYSSRAELAISLDAFDDQGSLQDAVASIAYPGGYTRTGAAIDYATKFAFSARNGAREGVKRVAIILTDGISYDDPAGPAQRMRQVAIITYAVGIGSNLDRDQLDVISGSQLNQFVLDDFTKLEGLRTQLPNQVCEDGAQAGRKSYSDGEEANSAGVDALEVAVSTLHVGGSGTWVVCLLTEATATLGSASSDQAALSRDSAACSERRGA</sequence>
<keyword evidence="2" id="KW-0964">Secreted</keyword>
<proteinExistence type="predicted"/>
<evidence type="ECO:0000256" key="5">
    <source>
        <dbReference type="ARBA" id="ARBA00023180"/>
    </source>
</evidence>
<dbReference type="Gene3D" id="2.10.25.10">
    <property type="entry name" value="Laminin"/>
    <property type="match status" value="2"/>
</dbReference>
<keyword evidence="5" id="KW-0325">Glycoprotein</keyword>
<dbReference type="Pfam" id="PF02140">
    <property type="entry name" value="SUEL_Lectin"/>
    <property type="match status" value="1"/>
</dbReference>
<dbReference type="SUPFAM" id="SSF53300">
    <property type="entry name" value="vWA-like"/>
    <property type="match status" value="16"/>
</dbReference>
<evidence type="ECO:0000313" key="9">
    <source>
        <dbReference type="EMBL" id="CAH1245358.1"/>
    </source>
</evidence>
<dbReference type="Pfam" id="PF17517">
    <property type="entry name" value="IgGFc_binding"/>
    <property type="match status" value="2"/>
</dbReference>
<comment type="subcellular location">
    <subcellularLocation>
        <location evidence="1">Secreted</location>
    </subcellularLocation>
</comment>
<dbReference type="PROSITE" id="PS00022">
    <property type="entry name" value="EGF_1"/>
    <property type="match status" value="2"/>
</dbReference>
<dbReference type="EMBL" id="OV696699">
    <property type="protein sequence ID" value="CAH1245358.1"/>
    <property type="molecule type" value="Genomic_DNA"/>
</dbReference>
<dbReference type="FunFam" id="2.60.120.740:FF:000001">
    <property type="entry name" value="Adhesion G protein-coupled receptor L2"/>
    <property type="match status" value="1"/>
</dbReference>
<feature type="signal peptide" evidence="6">
    <location>
        <begin position="1"/>
        <end position="20"/>
    </location>
</feature>
<feature type="domain" description="EGF-like" evidence="7 8">
    <location>
        <begin position="2144"/>
        <end position="2155"/>
    </location>
</feature>
<gene>
    <name evidence="9" type="primary">COL6A3</name>
    <name evidence="9" type="ORF">BLAG_LOCUS7723</name>
</gene>
<dbReference type="Pfam" id="PF00092">
    <property type="entry name" value="VWA"/>
    <property type="match status" value="16"/>
</dbReference>
<organism evidence="9 10">
    <name type="scientific">Branchiostoma lanceolatum</name>
    <name type="common">Common lancelet</name>
    <name type="synonym">Amphioxus lanceolatum</name>
    <dbReference type="NCBI Taxonomy" id="7740"/>
    <lineage>
        <taxon>Eukaryota</taxon>
        <taxon>Metazoa</taxon>
        <taxon>Chordata</taxon>
        <taxon>Cephalochordata</taxon>
        <taxon>Leptocardii</taxon>
        <taxon>Amphioxiformes</taxon>
        <taxon>Branchiostomatidae</taxon>
        <taxon>Branchiostoma</taxon>
    </lineage>
</organism>
<dbReference type="SMART" id="SM00327">
    <property type="entry name" value="VWA"/>
    <property type="match status" value="16"/>
</dbReference>
<evidence type="ECO:0000259" key="7">
    <source>
        <dbReference type="PROSITE" id="PS00022"/>
    </source>
</evidence>
<dbReference type="InterPro" id="IPR002035">
    <property type="entry name" value="VWF_A"/>
</dbReference>
<dbReference type="CDD" id="cd01472">
    <property type="entry name" value="vWA_collagen"/>
    <property type="match status" value="8"/>
</dbReference>
<dbReference type="SUPFAM" id="SSF49785">
    <property type="entry name" value="Galactose-binding domain-like"/>
    <property type="match status" value="3"/>
</dbReference>
<dbReference type="CDD" id="cd22836">
    <property type="entry name" value="Gal_Rha_Lectin_RBL_rpt2"/>
    <property type="match status" value="1"/>
</dbReference>
<dbReference type="GO" id="GO:0030246">
    <property type="term" value="F:carbohydrate binding"/>
    <property type="evidence" value="ECO:0007669"/>
    <property type="project" value="InterPro"/>
</dbReference>
<evidence type="ECO:0000256" key="3">
    <source>
        <dbReference type="ARBA" id="ARBA00022729"/>
    </source>
</evidence>
<evidence type="ECO:0000256" key="4">
    <source>
        <dbReference type="ARBA" id="ARBA00022737"/>
    </source>
</evidence>
<dbReference type="Pfam" id="PF00754">
    <property type="entry name" value="F5_F8_type_C"/>
    <property type="match status" value="1"/>
</dbReference>
<evidence type="ECO:0000259" key="8">
    <source>
        <dbReference type="PROSITE" id="PS01186"/>
    </source>
</evidence>
<dbReference type="CDD" id="cd00054">
    <property type="entry name" value="EGF_CA"/>
    <property type="match status" value="2"/>
</dbReference>
<dbReference type="InterPro" id="IPR000421">
    <property type="entry name" value="FA58C"/>
</dbReference>
<dbReference type="Gene3D" id="2.60.120.260">
    <property type="entry name" value="Galactose-binding domain-like"/>
    <property type="match status" value="4"/>
</dbReference>
<evidence type="ECO:0000256" key="6">
    <source>
        <dbReference type="SAM" id="SignalP"/>
    </source>
</evidence>
<keyword evidence="10" id="KW-1185">Reference proteome</keyword>
<keyword evidence="3 6" id="KW-0732">Signal</keyword>
<dbReference type="InterPro" id="IPR050525">
    <property type="entry name" value="ECM_Assembly_Org"/>
</dbReference>
<protein>
    <submittedName>
        <fullName evidence="9">COL6A3 protein</fullName>
    </submittedName>
</protein>
<evidence type="ECO:0000313" key="10">
    <source>
        <dbReference type="Proteomes" id="UP000838412"/>
    </source>
</evidence>
<dbReference type="OrthoDB" id="10256829at2759"/>
<dbReference type="PRINTS" id="PR00453">
    <property type="entry name" value="VWFADOMAIN"/>
</dbReference>